<protein>
    <submittedName>
        <fullName evidence="1">Uncharacterized protein</fullName>
    </submittedName>
</protein>
<dbReference type="EMBL" id="KB445377">
    <property type="protein sequence ID" value="EMD43081.1"/>
    <property type="molecule type" value="Genomic_DNA"/>
</dbReference>
<reference evidence="1 2" key="1">
    <citation type="submission" date="2013-02" db="EMBL/GenBank/DDBJ databases">
        <authorList>
            <person name="Hannick L."/>
            <person name="Zafar N."/>
            <person name="Lorenzi H."/>
            <person name="Ali I.A."/>
            <person name="Petri W.P."/>
            <person name="Caler E."/>
        </authorList>
    </citation>
    <scope>NUCLEOTIDE SEQUENCE [LARGE SCALE GENOMIC DNA]</scope>
    <source>
        <strain evidence="1 2">KU27</strain>
    </source>
</reference>
<dbReference type="AlphaFoldDB" id="M2RVQ1"/>
<gene>
    <name evidence="1" type="ORF">EHI5A_273020</name>
</gene>
<name>M2RVQ1_ENTHI</name>
<dbReference type="Proteomes" id="UP000011755">
    <property type="component" value="Unassembled WGS sequence"/>
</dbReference>
<proteinExistence type="predicted"/>
<evidence type="ECO:0000313" key="1">
    <source>
        <dbReference type="EMBL" id="EMD43081.1"/>
    </source>
</evidence>
<sequence>MSNLSTSRMLICTENSVVELMDLNTMKNKRRFKVNLIKILLIKLNNKLL</sequence>
<organism evidence="1 2">
    <name type="scientific">Entamoeba histolytica KU27</name>
    <dbReference type="NCBI Taxonomy" id="885311"/>
    <lineage>
        <taxon>Eukaryota</taxon>
        <taxon>Amoebozoa</taxon>
        <taxon>Evosea</taxon>
        <taxon>Archamoebae</taxon>
        <taxon>Mastigamoebida</taxon>
        <taxon>Entamoebidae</taxon>
        <taxon>Entamoeba</taxon>
    </lineage>
</organism>
<dbReference type="VEuPathDB" id="AmoebaDB:EHI5A_273020"/>
<accession>M2RVQ1</accession>
<evidence type="ECO:0000313" key="2">
    <source>
        <dbReference type="Proteomes" id="UP000011755"/>
    </source>
</evidence>